<feature type="region of interest" description="Disordered" evidence="1">
    <location>
        <begin position="255"/>
        <end position="276"/>
    </location>
</feature>
<organism evidence="2 3">
    <name type="scientific">Canariomyces notabilis</name>
    <dbReference type="NCBI Taxonomy" id="2074819"/>
    <lineage>
        <taxon>Eukaryota</taxon>
        <taxon>Fungi</taxon>
        <taxon>Dikarya</taxon>
        <taxon>Ascomycota</taxon>
        <taxon>Pezizomycotina</taxon>
        <taxon>Sordariomycetes</taxon>
        <taxon>Sordariomycetidae</taxon>
        <taxon>Sordariales</taxon>
        <taxon>Chaetomiaceae</taxon>
        <taxon>Canariomyces</taxon>
    </lineage>
</organism>
<reference evidence="2" key="1">
    <citation type="journal article" date="2023" name="Mol. Phylogenet. Evol.">
        <title>Genome-scale phylogeny and comparative genomics of the fungal order Sordariales.</title>
        <authorList>
            <person name="Hensen N."/>
            <person name="Bonometti L."/>
            <person name="Westerberg I."/>
            <person name="Brannstrom I.O."/>
            <person name="Guillou S."/>
            <person name="Cros-Aarteil S."/>
            <person name="Calhoun S."/>
            <person name="Haridas S."/>
            <person name="Kuo A."/>
            <person name="Mondo S."/>
            <person name="Pangilinan J."/>
            <person name="Riley R."/>
            <person name="LaButti K."/>
            <person name="Andreopoulos B."/>
            <person name="Lipzen A."/>
            <person name="Chen C."/>
            <person name="Yan M."/>
            <person name="Daum C."/>
            <person name="Ng V."/>
            <person name="Clum A."/>
            <person name="Steindorff A."/>
            <person name="Ohm R.A."/>
            <person name="Martin F."/>
            <person name="Silar P."/>
            <person name="Natvig D.O."/>
            <person name="Lalanne C."/>
            <person name="Gautier V."/>
            <person name="Ament-Velasquez S.L."/>
            <person name="Kruys A."/>
            <person name="Hutchinson M.I."/>
            <person name="Powell A.J."/>
            <person name="Barry K."/>
            <person name="Miller A.N."/>
            <person name="Grigoriev I.V."/>
            <person name="Debuchy R."/>
            <person name="Gladieux P."/>
            <person name="Hiltunen Thoren M."/>
            <person name="Johannesson H."/>
        </authorList>
    </citation>
    <scope>NUCLEOTIDE SEQUENCE</scope>
    <source>
        <strain evidence="2">CBS 508.74</strain>
    </source>
</reference>
<reference evidence="2" key="2">
    <citation type="submission" date="2023-05" db="EMBL/GenBank/DDBJ databases">
        <authorList>
            <consortium name="Lawrence Berkeley National Laboratory"/>
            <person name="Steindorff A."/>
            <person name="Hensen N."/>
            <person name="Bonometti L."/>
            <person name="Westerberg I."/>
            <person name="Brannstrom I.O."/>
            <person name="Guillou S."/>
            <person name="Cros-Aarteil S."/>
            <person name="Calhoun S."/>
            <person name="Haridas S."/>
            <person name="Kuo A."/>
            <person name="Mondo S."/>
            <person name="Pangilinan J."/>
            <person name="Riley R."/>
            <person name="Labutti K."/>
            <person name="Andreopoulos B."/>
            <person name="Lipzen A."/>
            <person name="Chen C."/>
            <person name="Yanf M."/>
            <person name="Daum C."/>
            <person name="Ng V."/>
            <person name="Clum A."/>
            <person name="Ohm R."/>
            <person name="Martin F."/>
            <person name="Silar P."/>
            <person name="Natvig D."/>
            <person name="Lalanne C."/>
            <person name="Gautier V."/>
            <person name="Ament-Velasquez S.L."/>
            <person name="Kruys A."/>
            <person name="Hutchinson M.I."/>
            <person name="Powell A.J."/>
            <person name="Barry K."/>
            <person name="Miller A.N."/>
            <person name="Grigoriev I.V."/>
            <person name="Debuchy R."/>
            <person name="Gladieux P."/>
            <person name="Thoren M.H."/>
            <person name="Johannesson H."/>
        </authorList>
    </citation>
    <scope>NUCLEOTIDE SEQUENCE</scope>
    <source>
        <strain evidence="2">CBS 508.74</strain>
    </source>
</reference>
<name>A0AAN6TLI5_9PEZI</name>
<sequence>MDPLMPGHHPSITRNPRFPPNNPQTRPIAPPFRRFTSYHQTHLPGPDNPLNPLESAPEHPDPEVIPRYWEHRCPNAGSARQWYHMQAATTTIVPNPGISLQPQLHLIPEGTPCNLHCGHRAHRNTELLNHRLRPVALLGGYNLIQARLERWWMRCSLCGNTWRNYLEHHPFLATAAATALAQNRKTRFGKEPGGMQGFGGLETIYEEPELEDLEAEMWSGTKTGFQRGSANLERGDENLGRGTANKNFMLAGRGGNTSVDGHPQTPSLSQERRGVTHSAFVKAPRRTGPRPVATECASCGVRFSEFARPINRFGEEVDDVAGRNEKYHASARWENESTGPLSG</sequence>
<dbReference type="Proteomes" id="UP001302812">
    <property type="component" value="Unassembled WGS sequence"/>
</dbReference>
<feature type="compositionally biased region" description="Basic and acidic residues" evidence="1">
    <location>
        <begin position="323"/>
        <end position="335"/>
    </location>
</feature>
<evidence type="ECO:0000313" key="2">
    <source>
        <dbReference type="EMBL" id="KAK4116652.1"/>
    </source>
</evidence>
<dbReference type="EMBL" id="MU853333">
    <property type="protein sequence ID" value="KAK4116652.1"/>
    <property type="molecule type" value="Genomic_DNA"/>
</dbReference>
<dbReference type="GeneID" id="89937539"/>
<dbReference type="RefSeq" id="XP_064674222.1">
    <property type="nucleotide sequence ID" value="XM_064813414.1"/>
</dbReference>
<dbReference type="AlphaFoldDB" id="A0AAN6TLI5"/>
<keyword evidence="3" id="KW-1185">Reference proteome</keyword>
<evidence type="ECO:0000256" key="1">
    <source>
        <dbReference type="SAM" id="MobiDB-lite"/>
    </source>
</evidence>
<feature type="compositionally biased region" description="Polar residues" evidence="1">
    <location>
        <begin position="256"/>
        <end position="269"/>
    </location>
</feature>
<gene>
    <name evidence="2" type="ORF">N656DRAFT_765568</name>
</gene>
<feature type="region of interest" description="Disordered" evidence="1">
    <location>
        <begin position="323"/>
        <end position="343"/>
    </location>
</feature>
<comment type="caution">
    <text evidence="2">The sequence shown here is derived from an EMBL/GenBank/DDBJ whole genome shotgun (WGS) entry which is preliminary data.</text>
</comment>
<feature type="region of interest" description="Disordered" evidence="1">
    <location>
        <begin position="1"/>
        <end position="61"/>
    </location>
</feature>
<evidence type="ECO:0000313" key="3">
    <source>
        <dbReference type="Proteomes" id="UP001302812"/>
    </source>
</evidence>
<proteinExistence type="predicted"/>
<protein>
    <submittedName>
        <fullName evidence="2">Uncharacterized protein</fullName>
    </submittedName>
</protein>
<accession>A0AAN6TLI5</accession>